<protein>
    <submittedName>
        <fullName evidence="1">Uncharacterized protein</fullName>
    </submittedName>
</protein>
<comment type="caution">
    <text evidence="1">The sequence shown here is derived from an EMBL/GenBank/DDBJ whole genome shotgun (WGS) entry which is preliminary data.</text>
</comment>
<name>X1CU15_9ZZZZ</name>
<dbReference type="AlphaFoldDB" id="X1CU15"/>
<proteinExistence type="predicted"/>
<accession>X1CU15</accession>
<reference evidence="1" key="1">
    <citation type="journal article" date="2014" name="Front. Microbiol.">
        <title>High frequency of phylogenetically diverse reductive dehalogenase-homologous genes in deep subseafloor sedimentary metagenomes.</title>
        <authorList>
            <person name="Kawai M."/>
            <person name="Futagami T."/>
            <person name="Toyoda A."/>
            <person name="Takaki Y."/>
            <person name="Nishi S."/>
            <person name="Hori S."/>
            <person name="Arai W."/>
            <person name="Tsubouchi T."/>
            <person name="Morono Y."/>
            <person name="Uchiyama I."/>
            <person name="Ito T."/>
            <person name="Fujiyama A."/>
            <person name="Inagaki F."/>
            <person name="Takami H."/>
        </authorList>
    </citation>
    <scope>NUCLEOTIDE SEQUENCE</scope>
    <source>
        <strain evidence="1">Expedition CK06-06</strain>
    </source>
</reference>
<feature type="non-terminal residue" evidence="1">
    <location>
        <position position="1"/>
    </location>
</feature>
<organism evidence="1">
    <name type="scientific">marine sediment metagenome</name>
    <dbReference type="NCBI Taxonomy" id="412755"/>
    <lineage>
        <taxon>unclassified sequences</taxon>
        <taxon>metagenomes</taxon>
        <taxon>ecological metagenomes</taxon>
    </lineage>
</organism>
<gene>
    <name evidence="1" type="ORF">S01H4_59879</name>
</gene>
<evidence type="ECO:0000313" key="1">
    <source>
        <dbReference type="EMBL" id="GAH11951.1"/>
    </source>
</evidence>
<dbReference type="EMBL" id="BART01035192">
    <property type="protein sequence ID" value="GAH11951.1"/>
    <property type="molecule type" value="Genomic_DNA"/>
</dbReference>
<sequence>DSPLYLHIIKEVKQSKVKNKRNYLTKKTYGK</sequence>